<sequence length="235" mass="27618">MSSKKRVFTIYGIFAILIIGIFIFLFNHTTKIVLLDVEGYTPIKNDPLAREFAPSIIAQAEEDEPIGLYYRAAKDEFGNTYIAYHFLWEKEVNNNKGIKPFLNRILYTGGLKLQSKIFGKGDIEVIEVKLNANDEIVQVTYEIPEDYDENDFSVKHETIVKNDNISYPLKFKVASWNHLFEYVDGKNEISSDYKEYKLVPNYFADELWNEYEMVKEKEKILKKSRAHFEYERISY</sequence>
<dbReference type="RefSeq" id="WP_072743902.1">
    <property type="nucleotide sequence ID" value="NZ_FQXR01000005.1"/>
</dbReference>
<reference evidence="2 3" key="1">
    <citation type="submission" date="2016-11" db="EMBL/GenBank/DDBJ databases">
        <authorList>
            <person name="Jaros S."/>
            <person name="Januszkiewicz K."/>
            <person name="Wedrychowicz H."/>
        </authorList>
    </citation>
    <scope>NUCLEOTIDE SEQUENCE [LARGE SCALE GENOMIC DNA]</scope>
    <source>
        <strain evidence="2 3">DSM 13106</strain>
    </source>
</reference>
<evidence type="ECO:0000313" key="3">
    <source>
        <dbReference type="Proteomes" id="UP000184389"/>
    </source>
</evidence>
<keyword evidence="1" id="KW-1133">Transmembrane helix</keyword>
<accession>A0A1M5WFF4</accession>
<keyword evidence="1" id="KW-0812">Transmembrane</keyword>
<gene>
    <name evidence="2" type="ORF">SAMN02745180_01212</name>
</gene>
<keyword evidence="1" id="KW-0472">Membrane</keyword>
<organism evidence="2 3">
    <name type="scientific">Sporanaerobacter acetigenes DSM 13106</name>
    <dbReference type="NCBI Taxonomy" id="1123281"/>
    <lineage>
        <taxon>Bacteria</taxon>
        <taxon>Bacillati</taxon>
        <taxon>Bacillota</taxon>
        <taxon>Tissierellia</taxon>
        <taxon>Tissierellales</taxon>
        <taxon>Sporanaerobacteraceae</taxon>
        <taxon>Sporanaerobacter</taxon>
    </lineage>
</organism>
<dbReference type="Proteomes" id="UP000184389">
    <property type="component" value="Unassembled WGS sequence"/>
</dbReference>
<evidence type="ECO:0000256" key="1">
    <source>
        <dbReference type="SAM" id="Phobius"/>
    </source>
</evidence>
<dbReference type="AlphaFoldDB" id="A0A1M5WFF4"/>
<feature type="transmembrane region" description="Helical" evidence="1">
    <location>
        <begin position="7"/>
        <end position="26"/>
    </location>
</feature>
<dbReference type="STRING" id="1123281.SAMN02745180_01212"/>
<dbReference type="OrthoDB" id="3035894at2"/>
<dbReference type="EMBL" id="FQXR01000005">
    <property type="protein sequence ID" value="SHH86222.1"/>
    <property type="molecule type" value="Genomic_DNA"/>
</dbReference>
<keyword evidence="3" id="KW-1185">Reference proteome</keyword>
<evidence type="ECO:0000313" key="2">
    <source>
        <dbReference type="EMBL" id="SHH86222.1"/>
    </source>
</evidence>
<protein>
    <submittedName>
        <fullName evidence="2">Uncharacterized protein</fullName>
    </submittedName>
</protein>
<proteinExistence type="predicted"/>
<name>A0A1M5WFF4_9FIRM</name>